<dbReference type="GO" id="GO:0008381">
    <property type="term" value="F:mechanosensitive monoatomic ion channel activity"/>
    <property type="evidence" value="ECO:0007669"/>
    <property type="project" value="UniProtKB-ARBA"/>
</dbReference>
<dbReference type="Gene3D" id="1.10.287.1260">
    <property type="match status" value="1"/>
</dbReference>
<dbReference type="InterPro" id="IPR010920">
    <property type="entry name" value="LSM_dom_sf"/>
</dbReference>
<keyword evidence="3" id="KW-1003">Cell membrane</keyword>
<feature type="chain" id="PRO_5037233527" evidence="8">
    <location>
        <begin position="21"/>
        <end position="545"/>
    </location>
</feature>
<feature type="domain" description="Mechanosensitive ion channel MscS" evidence="9">
    <location>
        <begin position="341"/>
        <end position="406"/>
    </location>
</feature>
<keyword evidence="6 7" id="KW-0472">Membrane</keyword>
<keyword evidence="4 7" id="KW-0812">Transmembrane</keyword>
<organism evidence="11 12">
    <name type="scientific">Marivirga aurantiaca</name>
    <dbReference type="NCBI Taxonomy" id="2802615"/>
    <lineage>
        <taxon>Bacteria</taxon>
        <taxon>Pseudomonadati</taxon>
        <taxon>Bacteroidota</taxon>
        <taxon>Cytophagia</taxon>
        <taxon>Cytophagales</taxon>
        <taxon>Marivirgaceae</taxon>
        <taxon>Marivirga</taxon>
    </lineage>
</organism>
<dbReference type="EMBL" id="JAEQBW010000002">
    <property type="protein sequence ID" value="MBK6264738.1"/>
    <property type="molecule type" value="Genomic_DNA"/>
</dbReference>
<feature type="transmembrane region" description="Helical" evidence="7">
    <location>
        <begin position="296"/>
        <end position="315"/>
    </location>
</feature>
<feature type="domain" description="Mechanosensitive ion channel MscS C-terminal" evidence="10">
    <location>
        <begin position="416"/>
        <end position="501"/>
    </location>
</feature>
<evidence type="ECO:0000256" key="4">
    <source>
        <dbReference type="ARBA" id="ARBA00022692"/>
    </source>
</evidence>
<evidence type="ECO:0000313" key="11">
    <source>
        <dbReference type="EMBL" id="MBK6264738.1"/>
    </source>
</evidence>
<evidence type="ECO:0000259" key="9">
    <source>
        <dbReference type="Pfam" id="PF00924"/>
    </source>
</evidence>
<dbReference type="InterPro" id="IPR049278">
    <property type="entry name" value="MS_channel_C"/>
</dbReference>
<accession>A0A934WX56</accession>
<dbReference type="SUPFAM" id="SSF82689">
    <property type="entry name" value="Mechanosensitive channel protein MscS (YggB), C-terminal domain"/>
    <property type="match status" value="1"/>
</dbReference>
<evidence type="ECO:0000259" key="10">
    <source>
        <dbReference type="Pfam" id="PF21082"/>
    </source>
</evidence>
<evidence type="ECO:0000256" key="1">
    <source>
        <dbReference type="ARBA" id="ARBA00004651"/>
    </source>
</evidence>
<feature type="transmembrane region" description="Helical" evidence="7">
    <location>
        <begin position="173"/>
        <end position="197"/>
    </location>
</feature>
<feature type="transmembrane region" description="Helical" evidence="7">
    <location>
        <begin position="247"/>
        <end position="271"/>
    </location>
</feature>
<dbReference type="PANTHER" id="PTHR43634">
    <property type="entry name" value="OW CONDUCTANCE MECHANOSENSITIVE CHANNEL"/>
    <property type="match status" value="1"/>
</dbReference>
<comment type="similarity">
    <text evidence="2">Belongs to the MscS (TC 1.A.23) family.</text>
</comment>
<comment type="subcellular location">
    <subcellularLocation>
        <location evidence="1">Cell membrane</location>
        <topology evidence="1">Multi-pass membrane protein</topology>
    </subcellularLocation>
</comment>
<evidence type="ECO:0000256" key="2">
    <source>
        <dbReference type="ARBA" id="ARBA00008017"/>
    </source>
</evidence>
<name>A0A934WX56_9BACT</name>
<dbReference type="Pfam" id="PF00924">
    <property type="entry name" value="MS_channel_2nd"/>
    <property type="match status" value="1"/>
</dbReference>
<proteinExistence type="inferred from homology"/>
<dbReference type="InterPro" id="IPR011014">
    <property type="entry name" value="MscS_channel_TM-2"/>
</dbReference>
<feature type="transmembrane region" description="Helical" evidence="7">
    <location>
        <begin position="321"/>
        <end position="339"/>
    </location>
</feature>
<dbReference type="SUPFAM" id="SSF82861">
    <property type="entry name" value="Mechanosensitive channel protein MscS (YggB), transmembrane region"/>
    <property type="match status" value="1"/>
</dbReference>
<feature type="transmembrane region" description="Helical" evidence="7">
    <location>
        <begin position="217"/>
        <end position="241"/>
    </location>
</feature>
<dbReference type="Proteomes" id="UP000611723">
    <property type="component" value="Unassembled WGS sequence"/>
</dbReference>
<dbReference type="AlphaFoldDB" id="A0A934WX56"/>
<dbReference type="Gene3D" id="3.30.70.100">
    <property type="match status" value="1"/>
</dbReference>
<evidence type="ECO:0000313" key="12">
    <source>
        <dbReference type="Proteomes" id="UP000611723"/>
    </source>
</evidence>
<dbReference type="InterPro" id="IPR006685">
    <property type="entry name" value="MscS_channel_2nd"/>
</dbReference>
<feature type="signal peptide" evidence="8">
    <location>
        <begin position="1"/>
        <end position="20"/>
    </location>
</feature>
<gene>
    <name evidence="11" type="ORF">JKA74_06790</name>
</gene>
<protein>
    <submittedName>
        <fullName evidence="11">Mechanosensitive ion channel</fullName>
    </submittedName>
</protein>
<keyword evidence="8" id="KW-0732">Signal</keyword>
<dbReference type="PANTHER" id="PTHR43634:SF2">
    <property type="entry name" value="LOW CONDUCTANCE MECHANOSENSITIVE CHANNEL YNAI"/>
    <property type="match status" value="1"/>
</dbReference>
<evidence type="ECO:0000256" key="5">
    <source>
        <dbReference type="ARBA" id="ARBA00022989"/>
    </source>
</evidence>
<dbReference type="InterPro" id="IPR045042">
    <property type="entry name" value="YnaI-like"/>
</dbReference>
<comment type="caution">
    <text evidence="11">The sequence shown here is derived from an EMBL/GenBank/DDBJ whole genome shotgun (WGS) entry which is preliminary data.</text>
</comment>
<reference evidence="11" key="1">
    <citation type="submission" date="2021-01" db="EMBL/GenBank/DDBJ databases">
        <title>Marivirga aurantiaca sp. nov., isolated from intertidal surface sediments.</title>
        <authorList>
            <person name="Zhang M."/>
        </authorList>
    </citation>
    <scope>NUCLEOTIDE SEQUENCE</scope>
    <source>
        <strain evidence="11">S37H4</strain>
    </source>
</reference>
<evidence type="ECO:0000256" key="7">
    <source>
        <dbReference type="SAM" id="Phobius"/>
    </source>
</evidence>
<dbReference type="Pfam" id="PF21082">
    <property type="entry name" value="MS_channel_3rd"/>
    <property type="match status" value="1"/>
</dbReference>
<dbReference type="GO" id="GO:0005886">
    <property type="term" value="C:plasma membrane"/>
    <property type="evidence" value="ECO:0007669"/>
    <property type="project" value="UniProtKB-SubCell"/>
</dbReference>
<evidence type="ECO:0000256" key="3">
    <source>
        <dbReference type="ARBA" id="ARBA00022475"/>
    </source>
</evidence>
<dbReference type="SUPFAM" id="SSF50182">
    <property type="entry name" value="Sm-like ribonucleoproteins"/>
    <property type="match status" value="1"/>
</dbReference>
<keyword evidence="12" id="KW-1185">Reference proteome</keyword>
<dbReference type="PROSITE" id="PS51257">
    <property type="entry name" value="PROKAR_LIPOPROTEIN"/>
    <property type="match status" value="1"/>
</dbReference>
<dbReference type="Gene3D" id="2.30.30.60">
    <property type="match status" value="1"/>
</dbReference>
<sequence length="545" mass="62547">MMRLLLFILISFSSCISLYAQQESEAETDKLTYSLQTPKATVTTFLTYLQEENFHPSVAAKTLHPAFVKNKDEEKLIVQLKQIIDGTGIMIDLEELPQDPNYTDTSSNKQRLVLSAIELPDVYLEKHQGKWYFSSRTIERIPEMHQSVYPFGTDKLMNILPKLGHQKFLGLHAWQHISILILIILCILIHKLLTFIFDRLIYQLLNKRGYKRVARDYIIPVARPFSLAIVVGLLIIFVPVLQLPIFVNYYLILLLNAMVPLFGTMVVYKLIDIIGEYMMKVAEKTESTMDDQIVPIVKRVLKIFVLIVGFLFILSKLRFDITALLAGISIGGLAFALAAQDTIKNFFGSLMILFDKPFQIGDWITAGDIDGTVEEVGFRSTRVRTFRNSLITVPNGKLADMSVDNHGLRQYRRFYTTITITYDTPTHLIEAFTEGLKRIVEEHPKTRKDFYNIYFNNMSAYSLDIMFYIFLEVPTWGEELEHKENILLSIMKLAKNLGIQFAFPTQTLHMENFPGQPSLSPKYDEKDAVQSKIKSTFQNSNSDKS</sequence>
<evidence type="ECO:0000256" key="8">
    <source>
        <dbReference type="SAM" id="SignalP"/>
    </source>
</evidence>
<dbReference type="InterPro" id="IPR011066">
    <property type="entry name" value="MscS_channel_C_sf"/>
</dbReference>
<keyword evidence="5 7" id="KW-1133">Transmembrane helix</keyword>
<evidence type="ECO:0000256" key="6">
    <source>
        <dbReference type="ARBA" id="ARBA00023136"/>
    </source>
</evidence>
<dbReference type="InterPro" id="IPR023408">
    <property type="entry name" value="MscS_beta-dom_sf"/>
</dbReference>